<keyword evidence="3" id="KW-1185">Reference proteome</keyword>
<sequence>MLTMLKCQVEEDQPSILLLWNPSTRESVILPSQSEVPQEGYTYGLGYDSTSDDYKILGIDRFDEVPDEILSLKSGIEETSGRMSNVDMSARELSLPFVHVAFHWIGWEQVRSIVSFKILDEIYGEIPLPRLPYTLRRAERGVSVLEESLCVYHNDKINFDLWVMKDYGIEKSWMKWFT</sequence>
<reference evidence="2 3" key="1">
    <citation type="journal article" date="2017" name="Genome Biol.">
        <title>New reference genome sequences of hot pepper reveal the massive evolution of plant disease-resistance genes by retroduplication.</title>
        <authorList>
            <person name="Kim S."/>
            <person name="Park J."/>
            <person name="Yeom S.I."/>
            <person name="Kim Y.M."/>
            <person name="Seo E."/>
            <person name="Kim K.T."/>
            <person name="Kim M.S."/>
            <person name="Lee J.M."/>
            <person name="Cheong K."/>
            <person name="Shin H.S."/>
            <person name="Kim S.B."/>
            <person name="Han K."/>
            <person name="Lee J."/>
            <person name="Park M."/>
            <person name="Lee H.A."/>
            <person name="Lee H.Y."/>
            <person name="Lee Y."/>
            <person name="Oh S."/>
            <person name="Lee J.H."/>
            <person name="Choi E."/>
            <person name="Choi E."/>
            <person name="Lee S.E."/>
            <person name="Jeon J."/>
            <person name="Kim H."/>
            <person name="Choi G."/>
            <person name="Song H."/>
            <person name="Lee J."/>
            <person name="Lee S.C."/>
            <person name="Kwon J.K."/>
            <person name="Lee H.Y."/>
            <person name="Koo N."/>
            <person name="Hong Y."/>
            <person name="Kim R.W."/>
            <person name="Kang W.H."/>
            <person name="Huh J.H."/>
            <person name="Kang B.C."/>
            <person name="Yang T.J."/>
            <person name="Lee Y.H."/>
            <person name="Bennetzen J.L."/>
            <person name="Choi D."/>
        </authorList>
    </citation>
    <scope>NUCLEOTIDE SEQUENCE [LARGE SCALE GENOMIC DNA]</scope>
    <source>
        <strain evidence="3">cv. PBC81</strain>
    </source>
</reference>
<dbReference type="EMBL" id="MLFT02000002">
    <property type="protein sequence ID" value="PHT57084.1"/>
    <property type="molecule type" value="Genomic_DNA"/>
</dbReference>
<dbReference type="InterPro" id="IPR052361">
    <property type="entry name" value="F-box_domain"/>
</dbReference>
<dbReference type="OrthoDB" id="591557at2759"/>
<comment type="caution">
    <text evidence="2">The sequence shown here is derived from an EMBL/GenBank/DDBJ whole genome shotgun (WGS) entry which is preliminary data.</text>
</comment>
<dbReference type="PANTHER" id="PTHR31790">
    <property type="entry name" value="OS02G0783600 PROTEIN"/>
    <property type="match status" value="1"/>
</dbReference>
<dbReference type="InterPro" id="IPR006527">
    <property type="entry name" value="F-box-assoc_dom_typ1"/>
</dbReference>
<name>A0A2G2XHV8_CAPBA</name>
<dbReference type="STRING" id="33114.A0A2G2XHV8"/>
<protein>
    <recommendedName>
        <fullName evidence="1">F-box associated beta-propeller type 1 domain-containing protein</fullName>
    </recommendedName>
</protein>
<evidence type="ECO:0000313" key="2">
    <source>
        <dbReference type="EMBL" id="PHT57084.1"/>
    </source>
</evidence>
<reference evidence="3" key="2">
    <citation type="journal article" date="2017" name="J. Anim. Genet.">
        <title>Multiple reference genome sequences of hot pepper reveal the massive evolution of plant disease resistance genes by retroduplication.</title>
        <authorList>
            <person name="Kim S."/>
            <person name="Park J."/>
            <person name="Yeom S.-I."/>
            <person name="Kim Y.-M."/>
            <person name="Seo E."/>
            <person name="Kim K.-T."/>
            <person name="Kim M.-S."/>
            <person name="Lee J.M."/>
            <person name="Cheong K."/>
            <person name="Shin H.-S."/>
            <person name="Kim S.-B."/>
            <person name="Han K."/>
            <person name="Lee J."/>
            <person name="Park M."/>
            <person name="Lee H.-A."/>
            <person name="Lee H.-Y."/>
            <person name="Lee Y."/>
            <person name="Oh S."/>
            <person name="Lee J.H."/>
            <person name="Choi E."/>
            <person name="Choi E."/>
            <person name="Lee S.E."/>
            <person name="Jeon J."/>
            <person name="Kim H."/>
            <person name="Choi G."/>
            <person name="Song H."/>
            <person name="Lee J."/>
            <person name="Lee S.-C."/>
            <person name="Kwon J.-K."/>
            <person name="Lee H.-Y."/>
            <person name="Koo N."/>
            <person name="Hong Y."/>
            <person name="Kim R.W."/>
            <person name="Kang W.-H."/>
            <person name="Huh J.H."/>
            <person name="Kang B.-C."/>
            <person name="Yang T.-J."/>
            <person name="Lee Y.-H."/>
            <person name="Bennetzen J.L."/>
            <person name="Choi D."/>
        </authorList>
    </citation>
    <scope>NUCLEOTIDE SEQUENCE [LARGE SCALE GENOMIC DNA]</scope>
    <source>
        <strain evidence="3">cv. PBC81</strain>
    </source>
</reference>
<accession>A0A2G2XHV8</accession>
<organism evidence="2 3">
    <name type="scientific">Capsicum baccatum</name>
    <name type="common">Peruvian pepper</name>
    <dbReference type="NCBI Taxonomy" id="33114"/>
    <lineage>
        <taxon>Eukaryota</taxon>
        <taxon>Viridiplantae</taxon>
        <taxon>Streptophyta</taxon>
        <taxon>Embryophyta</taxon>
        <taxon>Tracheophyta</taxon>
        <taxon>Spermatophyta</taxon>
        <taxon>Magnoliopsida</taxon>
        <taxon>eudicotyledons</taxon>
        <taxon>Gunneridae</taxon>
        <taxon>Pentapetalae</taxon>
        <taxon>asterids</taxon>
        <taxon>lamiids</taxon>
        <taxon>Solanales</taxon>
        <taxon>Solanaceae</taxon>
        <taxon>Solanoideae</taxon>
        <taxon>Capsiceae</taxon>
        <taxon>Capsicum</taxon>
    </lineage>
</organism>
<dbReference type="PANTHER" id="PTHR31790:SF294">
    <property type="entry name" value="F-BOX PROTEIN CPR30-LIKE ISOFORM X1"/>
    <property type="match status" value="1"/>
</dbReference>
<gene>
    <name evidence="2" type="ORF">CQW23_05570</name>
</gene>
<proteinExistence type="predicted"/>
<evidence type="ECO:0000313" key="3">
    <source>
        <dbReference type="Proteomes" id="UP000224567"/>
    </source>
</evidence>
<dbReference type="AlphaFoldDB" id="A0A2G2XHV8"/>
<dbReference type="Pfam" id="PF07734">
    <property type="entry name" value="FBA_1"/>
    <property type="match status" value="1"/>
</dbReference>
<dbReference type="NCBIfam" id="TIGR01640">
    <property type="entry name" value="F_box_assoc_1"/>
    <property type="match status" value="1"/>
</dbReference>
<evidence type="ECO:0000259" key="1">
    <source>
        <dbReference type="Pfam" id="PF07734"/>
    </source>
</evidence>
<dbReference type="Proteomes" id="UP000224567">
    <property type="component" value="Unassembled WGS sequence"/>
</dbReference>
<feature type="domain" description="F-box associated beta-propeller type 1" evidence="1">
    <location>
        <begin position="14"/>
        <end position="178"/>
    </location>
</feature>
<dbReference type="InterPro" id="IPR017451">
    <property type="entry name" value="F-box-assoc_interact_dom"/>
</dbReference>